<dbReference type="GO" id="GO:0006999">
    <property type="term" value="P:nuclear pore organization"/>
    <property type="evidence" value="ECO:0007669"/>
    <property type="project" value="TreeGrafter"/>
</dbReference>
<dbReference type="Proteomes" id="UP001157006">
    <property type="component" value="Chromosome 1L"/>
</dbReference>
<evidence type="ECO:0000256" key="2">
    <source>
        <dbReference type="ARBA" id="ARBA00004567"/>
    </source>
</evidence>
<comment type="subcellular location">
    <subcellularLocation>
        <location evidence="1">Nucleus membrane</location>
        <topology evidence="1">Multi-pass membrane protein</topology>
    </subcellularLocation>
    <subcellularLocation>
        <location evidence="2">Nucleus</location>
        <location evidence="2">Nuclear pore complex</location>
    </subcellularLocation>
</comment>
<evidence type="ECO:0000313" key="13">
    <source>
        <dbReference type="EMBL" id="CAI8590897.1"/>
    </source>
</evidence>
<keyword evidence="9" id="KW-0811">Translocation</keyword>
<keyword evidence="5" id="KW-0812">Transmembrane</keyword>
<sequence length="186" mass="20314">METHPSMTVDPLEAIYNNNTRRASRLLHLLTSTQLYAWCSRIVASLTACCHIEDKFGVAQLSGSNAAVVSTLLSCLLAFDSCLLAVENFTGENKHAITNQLLGSSGIKWVTANRGRLDITAASSKRKNGPANSKAHAIADVLKTSIYQIVSSFHDEMLAAKPSLLNKDWISSEKPLIGSRKMLIWK</sequence>
<dbReference type="PANTHER" id="PTHR13269">
    <property type="entry name" value="NUCLEOPORIN NDC1"/>
    <property type="match status" value="1"/>
</dbReference>
<keyword evidence="10" id="KW-0906">Nuclear pore complex</keyword>
<evidence type="ECO:0000256" key="10">
    <source>
        <dbReference type="ARBA" id="ARBA00023132"/>
    </source>
</evidence>
<evidence type="ECO:0000256" key="5">
    <source>
        <dbReference type="ARBA" id="ARBA00022692"/>
    </source>
</evidence>
<reference evidence="13 14" key="1">
    <citation type="submission" date="2023-01" db="EMBL/GenBank/DDBJ databases">
        <authorList>
            <person name="Kreplak J."/>
        </authorList>
    </citation>
    <scope>NUCLEOTIDE SEQUENCE [LARGE SCALE GENOMIC DNA]</scope>
</reference>
<keyword evidence="12" id="KW-0539">Nucleus</keyword>
<dbReference type="GO" id="GO:0015031">
    <property type="term" value="P:protein transport"/>
    <property type="evidence" value="ECO:0007669"/>
    <property type="project" value="UniProtKB-KW"/>
</dbReference>
<keyword evidence="8" id="KW-1133">Transmembrane helix</keyword>
<keyword evidence="14" id="KW-1185">Reference proteome</keyword>
<dbReference type="GO" id="GO:0030674">
    <property type="term" value="F:protein-macromolecule adaptor activity"/>
    <property type="evidence" value="ECO:0007669"/>
    <property type="project" value="TreeGrafter"/>
</dbReference>
<evidence type="ECO:0000256" key="8">
    <source>
        <dbReference type="ARBA" id="ARBA00022989"/>
    </source>
</evidence>
<evidence type="ECO:0000256" key="7">
    <source>
        <dbReference type="ARBA" id="ARBA00022927"/>
    </source>
</evidence>
<protein>
    <submittedName>
        <fullName evidence="13">Uncharacterized protein</fullName>
    </submittedName>
</protein>
<dbReference type="InterPro" id="IPR019049">
    <property type="entry name" value="Nucleoporin_prot_Ndc1/Nup"/>
</dbReference>
<comment type="similarity">
    <text evidence="3">Belongs to the NDC1 family.</text>
</comment>
<gene>
    <name evidence="13" type="ORF">VFH_I462480</name>
</gene>
<proteinExistence type="inferred from homology"/>
<organism evidence="13 14">
    <name type="scientific">Vicia faba</name>
    <name type="common">Broad bean</name>
    <name type="synonym">Faba vulgaris</name>
    <dbReference type="NCBI Taxonomy" id="3906"/>
    <lineage>
        <taxon>Eukaryota</taxon>
        <taxon>Viridiplantae</taxon>
        <taxon>Streptophyta</taxon>
        <taxon>Embryophyta</taxon>
        <taxon>Tracheophyta</taxon>
        <taxon>Spermatophyta</taxon>
        <taxon>Magnoliopsida</taxon>
        <taxon>eudicotyledons</taxon>
        <taxon>Gunneridae</taxon>
        <taxon>Pentapetalae</taxon>
        <taxon>rosids</taxon>
        <taxon>fabids</taxon>
        <taxon>Fabales</taxon>
        <taxon>Fabaceae</taxon>
        <taxon>Papilionoideae</taxon>
        <taxon>50 kb inversion clade</taxon>
        <taxon>NPAAA clade</taxon>
        <taxon>Hologalegina</taxon>
        <taxon>IRL clade</taxon>
        <taxon>Fabeae</taxon>
        <taxon>Vicia</taxon>
    </lineage>
</organism>
<dbReference type="PANTHER" id="PTHR13269:SF6">
    <property type="entry name" value="NUCLEOPORIN NDC1"/>
    <property type="match status" value="1"/>
</dbReference>
<keyword evidence="11" id="KW-0472">Membrane</keyword>
<dbReference type="GO" id="GO:0051028">
    <property type="term" value="P:mRNA transport"/>
    <property type="evidence" value="ECO:0007669"/>
    <property type="project" value="UniProtKB-KW"/>
</dbReference>
<accession>A0AAV0Z3U6</accession>
<dbReference type="GO" id="GO:0070762">
    <property type="term" value="C:nuclear pore transmembrane ring"/>
    <property type="evidence" value="ECO:0007669"/>
    <property type="project" value="TreeGrafter"/>
</dbReference>
<keyword evidence="6" id="KW-0509">mRNA transport</keyword>
<name>A0AAV0Z3U6_VICFA</name>
<evidence type="ECO:0000256" key="11">
    <source>
        <dbReference type="ARBA" id="ARBA00023136"/>
    </source>
</evidence>
<dbReference type="AlphaFoldDB" id="A0AAV0Z3U6"/>
<dbReference type="EMBL" id="OX451736">
    <property type="protein sequence ID" value="CAI8590897.1"/>
    <property type="molecule type" value="Genomic_DNA"/>
</dbReference>
<evidence type="ECO:0000256" key="4">
    <source>
        <dbReference type="ARBA" id="ARBA00022448"/>
    </source>
</evidence>
<dbReference type="GO" id="GO:0031965">
    <property type="term" value="C:nuclear membrane"/>
    <property type="evidence" value="ECO:0007669"/>
    <property type="project" value="UniProtKB-SubCell"/>
</dbReference>
<keyword evidence="7" id="KW-0653">Protein transport</keyword>
<evidence type="ECO:0000256" key="6">
    <source>
        <dbReference type="ARBA" id="ARBA00022816"/>
    </source>
</evidence>
<evidence type="ECO:0000256" key="1">
    <source>
        <dbReference type="ARBA" id="ARBA00004232"/>
    </source>
</evidence>
<evidence type="ECO:0000256" key="12">
    <source>
        <dbReference type="ARBA" id="ARBA00023242"/>
    </source>
</evidence>
<evidence type="ECO:0000256" key="3">
    <source>
        <dbReference type="ARBA" id="ARBA00005760"/>
    </source>
</evidence>
<keyword evidence="4" id="KW-0813">Transport</keyword>
<evidence type="ECO:0000313" key="14">
    <source>
        <dbReference type="Proteomes" id="UP001157006"/>
    </source>
</evidence>
<evidence type="ECO:0000256" key="9">
    <source>
        <dbReference type="ARBA" id="ARBA00023010"/>
    </source>
</evidence>